<evidence type="ECO:0000313" key="3">
    <source>
        <dbReference type="Proteomes" id="UP000054350"/>
    </source>
</evidence>
<gene>
    <name evidence="2" type="ORF">AMAG_02199</name>
</gene>
<keyword evidence="3" id="KW-1185">Reference proteome</keyword>
<protein>
    <submittedName>
        <fullName evidence="2">Uncharacterized protein</fullName>
    </submittedName>
</protein>
<sequence length="389" mass="41007">MLMKEMAMSAARSALAAAAPTDTAVLQTRAPARVTESSSWLIPAAEVQYDGTILTGPRPGFLLAIHWISVFNSLLSLAASALVIAHCFGAFEYPARARSSTTKKHSKRRSCASILRTLAKSDFSARFPLYIAIVDSWFAATHALDHGQLLVALRFPSESECIAIASVKALSYGYAQFYAGFLALFTYLKVVKSKQIALGQWDWKLHLNTACSFAVLYLAELFTNGLGASGITCSVNLHTTAGLVLFCISAATATFNACASWFSYTKIAHEVAATAALLQSAMRSPLGEPSQASGVSTTLTEATTPKMSTEHQVILKSLSNLLVATVVSSAPNAIGTWVAAAWAIAGAARVERLGQCAIVLCEREVAGACGRGGTGATVVGVWSTGSKRG</sequence>
<dbReference type="EMBL" id="GG745330">
    <property type="protein sequence ID" value="KNE56390.1"/>
    <property type="molecule type" value="Genomic_DNA"/>
</dbReference>
<proteinExistence type="predicted"/>
<organism evidence="2 3">
    <name type="scientific">Allomyces macrogynus (strain ATCC 38327)</name>
    <name type="common">Allomyces javanicus var. macrogynus</name>
    <dbReference type="NCBI Taxonomy" id="578462"/>
    <lineage>
        <taxon>Eukaryota</taxon>
        <taxon>Fungi</taxon>
        <taxon>Fungi incertae sedis</taxon>
        <taxon>Blastocladiomycota</taxon>
        <taxon>Blastocladiomycetes</taxon>
        <taxon>Blastocladiales</taxon>
        <taxon>Blastocladiaceae</taxon>
        <taxon>Allomyces</taxon>
    </lineage>
</organism>
<evidence type="ECO:0000256" key="1">
    <source>
        <dbReference type="SAM" id="Phobius"/>
    </source>
</evidence>
<name>A0A0L0S1V3_ALLM3</name>
<feature type="transmembrane region" description="Helical" evidence="1">
    <location>
        <begin position="64"/>
        <end position="91"/>
    </location>
</feature>
<keyword evidence="1" id="KW-0812">Transmembrane</keyword>
<dbReference type="AlphaFoldDB" id="A0A0L0S1V3"/>
<evidence type="ECO:0000313" key="2">
    <source>
        <dbReference type="EMBL" id="KNE56390.1"/>
    </source>
</evidence>
<dbReference type="VEuPathDB" id="FungiDB:AMAG_02199"/>
<reference evidence="2 3" key="1">
    <citation type="submission" date="2009-11" db="EMBL/GenBank/DDBJ databases">
        <title>Annotation of Allomyces macrogynus ATCC 38327.</title>
        <authorList>
            <consortium name="The Broad Institute Genome Sequencing Platform"/>
            <person name="Russ C."/>
            <person name="Cuomo C."/>
            <person name="Burger G."/>
            <person name="Gray M.W."/>
            <person name="Holland P.W.H."/>
            <person name="King N."/>
            <person name="Lang F.B.F."/>
            <person name="Roger A.J."/>
            <person name="Ruiz-Trillo I."/>
            <person name="Young S.K."/>
            <person name="Zeng Q."/>
            <person name="Gargeya S."/>
            <person name="Fitzgerald M."/>
            <person name="Haas B."/>
            <person name="Abouelleil A."/>
            <person name="Alvarado L."/>
            <person name="Arachchi H.M."/>
            <person name="Berlin A."/>
            <person name="Chapman S.B."/>
            <person name="Gearin G."/>
            <person name="Goldberg J."/>
            <person name="Griggs A."/>
            <person name="Gujja S."/>
            <person name="Hansen M."/>
            <person name="Heiman D."/>
            <person name="Howarth C."/>
            <person name="Larimer J."/>
            <person name="Lui A."/>
            <person name="MacDonald P.J.P."/>
            <person name="McCowen C."/>
            <person name="Montmayeur A."/>
            <person name="Murphy C."/>
            <person name="Neiman D."/>
            <person name="Pearson M."/>
            <person name="Priest M."/>
            <person name="Roberts A."/>
            <person name="Saif S."/>
            <person name="Shea T."/>
            <person name="Sisk P."/>
            <person name="Stolte C."/>
            <person name="Sykes S."/>
            <person name="Wortman J."/>
            <person name="Nusbaum C."/>
            <person name="Birren B."/>
        </authorList>
    </citation>
    <scope>NUCLEOTIDE SEQUENCE [LARGE SCALE GENOMIC DNA]</scope>
    <source>
        <strain evidence="2 3">ATCC 38327</strain>
    </source>
</reference>
<dbReference type="Proteomes" id="UP000054350">
    <property type="component" value="Unassembled WGS sequence"/>
</dbReference>
<keyword evidence="1" id="KW-0472">Membrane</keyword>
<reference evidence="3" key="2">
    <citation type="submission" date="2009-11" db="EMBL/GenBank/DDBJ databases">
        <title>The Genome Sequence of Allomyces macrogynus strain ATCC 38327.</title>
        <authorList>
            <consortium name="The Broad Institute Genome Sequencing Platform"/>
            <person name="Russ C."/>
            <person name="Cuomo C."/>
            <person name="Shea T."/>
            <person name="Young S.K."/>
            <person name="Zeng Q."/>
            <person name="Koehrsen M."/>
            <person name="Haas B."/>
            <person name="Borodovsky M."/>
            <person name="Guigo R."/>
            <person name="Alvarado L."/>
            <person name="Berlin A."/>
            <person name="Borenstein D."/>
            <person name="Chen Z."/>
            <person name="Engels R."/>
            <person name="Freedman E."/>
            <person name="Gellesch M."/>
            <person name="Goldberg J."/>
            <person name="Griggs A."/>
            <person name="Gujja S."/>
            <person name="Heiman D."/>
            <person name="Hepburn T."/>
            <person name="Howarth C."/>
            <person name="Jen D."/>
            <person name="Larson L."/>
            <person name="Lewis B."/>
            <person name="Mehta T."/>
            <person name="Park D."/>
            <person name="Pearson M."/>
            <person name="Roberts A."/>
            <person name="Saif S."/>
            <person name="Shenoy N."/>
            <person name="Sisk P."/>
            <person name="Stolte C."/>
            <person name="Sykes S."/>
            <person name="Walk T."/>
            <person name="White J."/>
            <person name="Yandava C."/>
            <person name="Burger G."/>
            <person name="Gray M.W."/>
            <person name="Holland P.W.H."/>
            <person name="King N."/>
            <person name="Lang F.B.F."/>
            <person name="Roger A.J."/>
            <person name="Ruiz-Trillo I."/>
            <person name="Lander E."/>
            <person name="Nusbaum C."/>
        </authorList>
    </citation>
    <scope>NUCLEOTIDE SEQUENCE [LARGE SCALE GENOMIC DNA]</scope>
    <source>
        <strain evidence="3">ATCC 38327</strain>
    </source>
</reference>
<keyword evidence="1" id="KW-1133">Transmembrane helix</keyword>
<accession>A0A0L0S1V3</accession>